<protein>
    <submittedName>
        <fullName evidence="3">Ankyrin repeat protein RBE_0921 isoform X1</fullName>
    </submittedName>
</protein>
<dbReference type="Pfam" id="PF00023">
    <property type="entry name" value="Ank"/>
    <property type="match status" value="1"/>
</dbReference>
<accession>A0AB40BXV7</accession>
<reference evidence="2" key="1">
    <citation type="submission" date="2025-05" db="UniProtKB">
        <authorList>
            <consortium name="RefSeq"/>
        </authorList>
    </citation>
    <scope>NUCLEOTIDE SEQUENCE [LARGE SCALE GENOMIC DNA]</scope>
</reference>
<evidence type="ECO:0000256" key="1">
    <source>
        <dbReference type="PROSITE-ProRule" id="PRU00023"/>
    </source>
</evidence>
<reference evidence="3" key="2">
    <citation type="submission" date="2025-08" db="UniProtKB">
        <authorList>
            <consortium name="RefSeq"/>
        </authorList>
    </citation>
    <scope>IDENTIFICATION</scope>
</reference>
<dbReference type="PROSITE" id="PS50297">
    <property type="entry name" value="ANK_REP_REGION"/>
    <property type="match status" value="1"/>
</dbReference>
<gene>
    <name evidence="3" type="primary">LOC120265735</name>
</gene>
<evidence type="ECO:0000313" key="3">
    <source>
        <dbReference type="RefSeq" id="XP_039132272.1"/>
    </source>
</evidence>
<sequence>MSSPCLRTLIVRCSFCFQLAMGMCMVWRSFFRRGFDVNSINLDGRTVLYIAAWEEHWEVVRLLVRWRANIDARYRWGSTLQSLINKIITNFTCIHSIMDRQARIFKETSRFVLPSRFCR</sequence>
<dbReference type="RefSeq" id="XP_039132272.1">
    <property type="nucleotide sequence ID" value="XM_039276338.1"/>
</dbReference>
<feature type="repeat" description="ANK" evidence="1">
    <location>
        <begin position="43"/>
        <end position="75"/>
    </location>
</feature>
<name>A0AB40BXV7_DIOCR</name>
<dbReference type="SUPFAM" id="SSF48403">
    <property type="entry name" value="Ankyrin repeat"/>
    <property type="match status" value="1"/>
</dbReference>
<dbReference type="InterPro" id="IPR036770">
    <property type="entry name" value="Ankyrin_rpt-contain_sf"/>
</dbReference>
<dbReference type="Proteomes" id="UP001515500">
    <property type="component" value="Chromosome 1"/>
</dbReference>
<dbReference type="GeneID" id="120265735"/>
<dbReference type="InterPro" id="IPR002110">
    <property type="entry name" value="Ankyrin_rpt"/>
</dbReference>
<dbReference type="PROSITE" id="PS50088">
    <property type="entry name" value="ANK_REPEAT"/>
    <property type="match status" value="1"/>
</dbReference>
<dbReference type="AlphaFoldDB" id="A0AB40BXV7"/>
<keyword evidence="1" id="KW-0040">ANK repeat</keyword>
<evidence type="ECO:0000313" key="2">
    <source>
        <dbReference type="Proteomes" id="UP001515500"/>
    </source>
</evidence>
<dbReference type="Gene3D" id="1.25.40.20">
    <property type="entry name" value="Ankyrin repeat-containing domain"/>
    <property type="match status" value="1"/>
</dbReference>
<proteinExistence type="predicted"/>
<organism evidence="2 3">
    <name type="scientific">Dioscorea cayennensis subsp. rotundata</name>
    <name type="common">White Guinea yam</name>
    <name type="synonym">Dioscorea rotundata</name>
    <dbReference type="NCBI Taxonomy" id="55577"/>
    <lineage>
        <taxon>Eukaryota</taxon>
        <taxon>Viridiplantae</taxon>
        <taxon>Streptophyta</taxon>
        <taxon>Embryophyta</taxon>
        <taxon>Tracheophyta</taxon>
        <taxon>Spermatophyta</taxon>
        <taxon>Magnoliopsida</taxon>
        <taxon>Liliopsida</taxon>
        <taxon>Dioscoreales</taxon>
        <taxon>Dioscoreaceae</taxon>
        <taxon>Dioscorea</taxon>
    </lineage>
</organism>
<keyword evidence="2" id="KW-1185">Reference proteome</keyword>